<feature type="region of interest" description="Disordered" evidence="1">
    <location>
        <begin position="27"/>
        <end position="64"/>
    </location>
</feature>
<evidence type="ECO:0000313" key="2">
    <source>
        <dbReference type="EMBL" id="MCS7478047.1"/>
    </source>
</evidence>
<evidence type="ECO:0000256" key="1">
    <source>
        <dbReference type="SAM" id="MobiDB-lite"/>
    </source>
</evidence>
<protein>
    <submittedName>
        <fullName evidence="2">Uncharacterized protein</fullName>
    </submittedName>
</protein>
<dbReference type="Proteomes" id="UP001141259">
    <property type="component" value="Unassembled WGS sequence"/>
</dbReference>
<keyword evidence="3" id="KW-1185">Reference proteome</keyword>
<proteinExistence type="predicted"/>
<reference evidence="2" key="1">
    <citation type="submission" date="2022-08" db="EMBL/GenBank/DDBJ databases">
        <authorList>
            <person name="Tistechok S."/>
            <person name="Samborskyy M."/>
            <person name="Roman I."/>
        </authorList>
    </citation>
    <scope>NUCLEOTIDE SEQUENCE</scope>
    <source>
        <strain evidence="2">DSM 103496</strain>
    </source>
</reference>
<dbReference type="AlphaFoldDB" id="A0A9X2VK73"/>
<evidence type="ECO:0000313" key="3">
    <source>
        <dbReference type="Proteomes" id="UP001141259"/>
    </source>
</evidence>
<comment type="caution">
    <text evidence="2">The sequence shown here is derived from an EMBL/GenBank/DDBJ whole genome shotgun (WGS) entry which is preliminary data.</text>
</comment>
<accession>A0A9X2VK73</accession>
<sequence>MAVADDLDHATDSQWDWVAEQTRAYLATGGAEGSGPGTARGPGRAGATSGADDQPATRTSAAGA</sequence>
<gene>
    <name evidence="2" type="ORF">NZH93_14385</name>
</gene>
<organism evidence="2 3">
    <name type="scientific">Umezawaea endophytica</name>
    <dbReference type="NCBI Taxonomy" id="1654476"/>
    <lineage>
        <taxon>Bacteria</taxon>
        <taxon>Bacillati</taxon>
        <taxon>Actinomycetota</taxon>
        <taxon>Actinomycetes</taxon>
        <taxon>Pseudonocardiales</taxon>
        <taxon>Pseudonocardiaceae</taxon>
        <taxon>Umezawaea</taxon>
    </lineage>
</organism>
<dbReference type="EMBL" id="JANYMP010000005">
    <property type="protein sequence ID" value="MCS7478047.1"/>
    <property type="molecule type" value="Genomic_DNA"/>
</dbReference>
<name>A0A9X2VK73_9PSEU</name>
<feature type="compositionally biased region" description="Gly residues" evidence="1">
    <location>
        <begin position="30"/>
        <end position="44"/>
    </location>
</feature>
<dbReference type="RefSeq" id="WP_259623547.1">
    <property type="nucleotide sequence ID" value="NZ_JANYMP010000005.1"/>
</dbReference>